<evidence type="ECO:0000313" key="5">
    <source>
        <dbReference type="EMBL" id="TKB56622.1"/>
    </source>
</evidence>
<keyword evidence="3" id="KW-0443">Lipid metabolism</keyword>
<sequence>MNFLAHLHIADATQTNFAGAIAGDFVKGPLPDQLTDFDLGVALHRGVDGYIDSHPLLLELKQQFPKPYRRTSGILLDMAFDHLLAKNWHQWHPSQLPQFTQFGYKQVLNDAALPNNARRTVTAMARGDWLSSYATEHGLSMAITGISRRLSRPQLLLGGEQALAELKSDVQQTFDKLYPQIIAFSRQHADALALTQQS</sequence>
<keyword evidence="2" id="KW-0378">Hydrolase</keyword>
<keyword evidence="1" id="KW-0444">Lipid biosynthesis</keyword>
<keyword evidence="4" id="KW-0276">Fatty acid metabolism</keyword>
<reference evidence="5 6" key="1">
    <citation type="submission" date="2019-04" db="EMBL/GenBank/DDBJ databases">
        <authorList>
            <person name="Hwang J.C."/>
        </authorList>
    </citation>
    <scope>NUCLEOTIDE SEQUENCE [LARGE SCALE GENOMIC DNA]</scope>
    <source>
        <strain evidence="5 6">IMCC35002</strain>
    </source>
</reference>
<evidence type="ECO:0000256" key="4">
    <source>
        <dbReference type="ARBA" id="ARBA00023160"/>
    </source>
</evidence>
<protein>
    <submittedName>
        <fullName evidence="5">DUF479 domain-containing protein</fullName>
    </submittedName>
</protein>
<dbReference type="AlphaFoldDB" id="A0A4U1BQL8"/>
<dbReference type="EMBL" id="SWCJ01000003">
    <property type="protein sequence ID" value="TKB56622.1"/>
    <property type="molecule type" value="Genomic_DNA"/>
</dbReference>
<dbReference type="Pfam" id="PF04336">
    <property type="entry name" value="ACP_PD"/>
    <property type="match status" value="1"/>
</dbReference>
<dbReference type="PANTHER" id="PTHR38764:SF1">
    <property type="entry name" value="ACYL CARRIER PROTEIN PHOSPHODIESTERASE"/>
    <property type="match status" value="1"/>
</dbReference>
<organism evidence="5 6">
    <name type="scientific">Ferrimonas aestuarii</name>
    <dbReference type="NCBI Taxonomy" id="2569539"/>
    <lineage>
        <taxon>Bacteria</taxon>
        <taxon>Pseudomonadati</taxon>
        <taxon>Pseudomonadota</taxon>
        <taxon>Gammaproteobacteria</taxon>
        <taxon>Alteromonadales</taxon>
        <taxon>Ferrimonadaceae</taxon>
        <taxon>Ferrimonas</taxon>
    </lineage>
</organism>
<dbReference type="PIRSF" id="PIRSF011489">
    <property type="entry name" value="DUF479"/>
    <property type="match status" value="1"/>
</dbReference>
<dbReference type="OrthoDB" id="8442777at2"/>
<dbReference type="Proteomes" id="UP000305675">
    <property type="component" value="Unassembled WGS sequence"/>
</dbReference>
<proteinExistence type="predicted"/>
<evidence type="ECO:0000256" key="2">
    <source>
        <dbReference type="ARBA" id="ARBA00022801"/>
    </source>
</evidence>
<comment type="caution">
    <text evidence="5">The sequence shown here is derived from an EMBL/GenBank/DDBJ whole genome shotgun (WGS) entry which is preliminary data.</text>
</comment>
<keyword evidence="6" id="KW-1185">Reference proteome</keyword>
<evidence type="ECO:0000256" key="3">
    <source>
        <dbReference type="ARBA" id="ARBA00023098"/>
    </source>
</evidence>
<gene>
    <name evidence="5" type="ORF">FCL42_05665</name>
</gene>
<keyword evidence="4" id="KW-0275">Fatty acid biosynthesis</keyword>
<accession>A0A4U1BQL8</accession>
<dbReference type="GO" id="GO:0006633">
    <property type="term" value="P:fatty acid biosynthetic process"/>
    <property type="evidence" value="ECO:0007669"/>
    <property type="project" value="UniProtKB-KW"/>
</dbReference>
<dbReference type="InterPro" id="IPR007431">
    <property type="entry name" value="ACP_PD"/>
</dbReference>
<name>A0A4U1BQL8_9GAMM</name>
<dbReference type="RefSeq" id="WP_136862426.1">
    <property type="nucleotide sequence ID" value="NZ_SWCJ01000003.1"/>
</dbReference>
<dbReference type="GO" id="GO:0008770">
    <property type="term" value="F:[acyl-carrier-protein] phosphodiesterase activity"/>
    <property type="evidence" value="ECO:0007669"/>
    <property type="project" value="InterPro"/>
</dbReference>
<evidence type="ECO:0000256" key="1">
    <source>
        <dbReference type="ARBA" id="ARBA00022516"/>
    </source>
</evidence>
<dbReference type="PANTHER" id="PTHR38764">
    <property type="entry name" value="ACYL CARRIER PROTEIN PHOSPHODIESTERASE"/>
    <property type="match status" value="1"/>
</dbReference>
<evidence type="ECO:0000313" key="6">
    <source>
        <dbReference type="Proteomes" id="UP000305675"/>
    </source>
</evidence>